<dbReference type="AlphaFoldDB" id="A0AAW9U6P3"/>
<evidence type="ECO:0000313" key="1">
    <source>
        <dbReference type="EMBL" id="MQW38180.1"/>
    </source>
</evidence>
<proteinExistence type="predicted"/>
<reference evidence="1 2" key="1">
    <citation type="journal article" date="2013" name="Genome Biol.">
        <title>Comparative genomics of the core and accessory genomes of 48 Sinorhizobium strains comprising five genospecies.</title>
        <authorList>
            <person name="Sugawara M."/>
            <person name="Epstein B."/>
            <person name="Badgley B.D."/>
            <person name="Unno T."/>
            <person name="Xu L."/>
            <person name="Reese J."/>
            <person name="Gyaneshwar P."/>
            <person name="Denny R."/>
            <person name="Mudge J."/>
            <person name="Bharti A.K."/>
            <person name="Farmer A.D."/>
            <person name="May G.D."/>
            <person name="Woodward J.E."/>
            <person name="Medigue C."/>
            <person name="Vallenet D."/>
            <person name="Lajus A."/>
            <person name="Rouy Z."/>
            <person name="Martinez-Vaz B."/>
            <person name="Tiffin P."/>
            <person name="Young N.D."/>
            <person name="Sadowsky M.J."/>
        </authorList>
    </citation>
    <scope>NUCLEOTIDE SEQUENCE [LARGE SCALE GENOMIC DNA]</scope>
    <source>
        <strain evidence="1 2">N6B1</strain>
    </source>
</reference>
<gene>
    <name evidence="1" type="ORF">GHK53_36950</name>
</gene>
<comment type="caution">
    <text evidence="1">The sequence shown here is derived from an EMBL/GenBank/DDBJ whole genome shotgun (WGS) entry which is preliminary data.</text>
</comment>
<accession>A0AAW9U6P3</accession>
<sequence length="88" mass="8666">MNGYGGYQGALSAGGGDREQLAARLRAQILGQSLPQTIGGGMGMLGAGLAAGFAKQNAAFPTAPGAAQPSMMTGLANFFTGGRNGGLY</sequence>
<evidence type="ECO:0000313" key="2">
    <source>
        <dbReference type="Proteomes" id="UP000429484"/>
    </source>
</evidence>
<name>A0AAW9U6P3_RHIML</name>
<organism evidence="1 2">
    <name type="scientific">Rhizobium meliloti</name>
    <name type="common">Ensifer meliloti</name>
    <name type="synonym">Sinorhizobium meliloti</name>
    <dbReference type="NCBI Taxonomy" id="382"/>
    <lineage>
        <taxon>Bacteria</taxon>
        <taxon>Pseudomonadati</taxon>
        <taxon>Pseudomonadota</taxon>
        <taxon>Alphaproteobacteria</taxon>
        <taxon>Hyphomicrobiales</taxon>
        <taxon>Rhizobiaceae</taxon>
        <taxon>Sinorhizobium/Ensifer group</taxon>
        <taxon>Sinorhizobium</taxon>
    </lineage>
</organism>
<dbReference type="Proteomes" id="UP000429484">
    <property type="component" value="Unassembled WGS sequence"/>
</dbReference>
<protein>
    <submittedName>
        <fullName evidence="1">Uncharacterized protein</fullName>
    </submittedName>
</protein>
<dbReference type="EMBL" id="WISR01000294">
    <property type="protein sequence ID" value="MQW38180.1"/>
    <property type="molecule type" value="Genomic_DNA"/>
</dbReference>
<dbReference type="RefSeq" id="WP_153350274.1">
    <property type="nucleotide sequence ID" value="NZ_WISR01000294.1"/>
</dbReference>